<evidence type="ECO:0000313" key="1">
    <source>
        <dbReference type="EMBL" id="KAK7311890.1"/>
    </source>
</evidence>
<dbReference type="Proteomes" id="UP001359559">
    <property type="component" value="Unassembled WGS sequence"/>
</dbReference>
<comment type="caution">
    <text evidence="1">The sequence shown here is derived from an EMBL/GenBank/DDBJ whole genome shotgun (WGS) entry which is preliminary data.</text>
</comment>
<dbReference type="EMBL" id="JAYKXN010000002">
    <property type="protein sequence ID" value="KAK7311890.1"/>
    <property type="molecule type" value="Genomic_DNA"/>
</dbReference>
<evidence type="ECO:0000313" key="2">
    <source>
        <dbReference type="Proteomes" id="UP001359559"/>
    </source>
</evidence>
<reference evidence="1 2" key="1">
    <citation type="submission" date="2024-01" db="EMBL/GenBank/DDBJ databases">
        <title>The genomes of 5 underutilized Papilionoideae crops provide insights into root nodulation and disease resistance.</title>
        <authorList>
            <person name="Yuan L."/>
        </authorList>
    </citation>
    <scope>NUCLEOTIDE SEQUENCE [LARGE SCALE GENOMIC DNA]</scope>
    <source>
        <strain evidence="1">LY-2023</strain>
        <tissue evidence="1">Leaf</tissue>
    </source>
</reference>
<gene>
    <name evidence="1" type="ORF">RJT34_10344</name>
</gene>
<dbReference type="AlphaFoldDB" id="A0AAN9K5Y9"/>
<keyword evidence="2" id="KW-1185">Reference proteome</keyword>
<proteinExistence type="predicted"/>
<protein>
    <submittedName>
        <fullName evidence="1">Uncharacterized protein</fullName>
    </submittedName>
</protein>
<organism evidence="1 2">
    <name type="scientific">Clitoria ternatea</name>
    <name type="common">Butterfly pea</name>
    <dbReference type="NCBI Taxonomy" id="43366"/>
    <lineage>
        <taxon>Eukaryota</taxon>
        <taxon>Viridiplantae</taxon>
        <taxon>Streptophyta</taxon>
        <taxon>Embryophyta</taxon>
        <taxon>Tracheophyta</taxon>
        <taxon>Spermatophyta</taxon>
        <taxon>Magnoliopsida</taxon>
        <taxon>eudicotyledons</taxon>
        <taxon>Gunneridae</taxon>
        <taxon>Pentapetalae</taxon>
        <taxon>rosids</taxon>
        <taxon>fabids</taxon>
        <taxon>Fabales</taxon>
        <taxon>Fabaceae</taxon>
        <taxon>Papilionoideae</taxon>
        <taxon>50 kb inversion clade</taxon>
        <taxon>NPAAA clade</taxon>
        <taxon>indigoferoid/millettioid clade</taxon>
        <taxon>Phaseoleae</taxon>
        <taxon>Clitoria</taxon>
    </lineage>
</organism>
<accession>A0AAN9K5Y9</accession>
<name>A0AAN9K5Y9_CLITE</name>
<sequence length="72" mass="8203">MKERETGGGKEKRCTVLIFSSTTPITYISQSHLHYTPHVCVSCTKVLPPETFFNLILSFSSYFSPFPPFQGW</sequence>